<dbReference type="InterPro" id="IPR020904">
    <property type="entry name" value="Sc_DH/Rdtase_CS"/>
</dbReference>
<evidence type="ECO:0000256" key="1">
    <source>
        <dbReference type="ARBA" id="ARBA00004496"/>
    </source>
</evidence>
<evidence type="ECO:0000313" key="5">
    <source>
        <dbReference type="EMBL" id="RVU46153.1"/>
    </source>
</evidence>
<evidence type="ECO:0000256" key="2">
    <source>
        <dbReference type="ARBA" id="ARBA00022490"/>
    </source>
</evidence>
<sequence length="252" mass="26129">MPSALSIVTGSSRGLGRAVVDQLLARGERVLAISRGPTTLPAHPLPPGAELIAWQADLAEPAAVAERLGAWLRAQDAAQISAVSLINNAGVVSAPAPLSGSDIHDLQHALRVGLEAPLLLSAAFLRATAAWACPRKLMLVSSGVGRRAIAGSATYGAAKAGMDHLARALALEEAQVPNGARVVSLAPGVIDTDMQLRLRSADPAVFPEVVRFRGLKDGGHLDSPPEAAAKLLRALDRADYGDQPVSDVRELP</sequence>
<dbReference type="RefSeq" id="WP_128228519.1">
    <property type="nucleotide sequence ID" value="NZ_SACR01000003.1"/>
</dbReference>
<dbReference type="PANTHER" id="PTHR44085">
    <property type="entry name" value="SEPIAPTERIN REDUCTASE"/>
    <property type="match status" value="1"/>
</dbReference>
<dbReference type="Proteomes" id="UP000285575">
    <property type="component" value="Unassembled WGS sequence"/>
</dbReference>
<comment type="subcellular location">
    <subcellularLocation>
        <location evidence="1">Cytoplasm</location>
    </subcellularLocation>
</comment>
<evidence type="ECO:0000256" key="3">
    <source>
        <dbReference type="ARBA" id="ARBA00022857"/>
    </source>
</evidence>
<dbReference type="Pfam" id="PF00106">
    <property type="entry name" value="adh_short"/>
    <property type="match status" value="1"/>
</dbReference>
<reference evidence="5 6" key="1">
    <citation type="submission" date="2019-01" db="EMBL/GenBank/DDBJ databases">
        <authorList>
            <person name="Chen W.-M."/>
        </authorList>
    </citation>
    <scope>NUCLEOTIDE SEQUENCE [LARGE SCALE GENOMIC DNA]</scope>
    <source>
        <strain evidence="5 6">KYPY4</strain>
    </source>
</reference>
<proteinExistence type="predicted"/>
<keyword evidence="3" id="KW-0521">NADP</keyword>
<keyword evidence="6" id="KW-1185">Reference proteome</keyword>
<dbReference type="InterPro" id="IPR002347">
    <property type="entry name" value="SDR_fam"/>
</dbReference>
<gene>
    <name evidence="5" type="ORF">EOE66_09840</name>
</gene>
<evidence type="ECO:0000256" key="4">
    <source>
        <dbReference type="ARBA" id="ARBA00023002"/>
    </source>
</evidence>
<keyword evidence="4" id="KW-0560">Oxidoreductase</keyword>
<protein>
    <submittedName>
        <fullName evidence="5">SDR family NAD(P)-dependent oxidoreductase</fullName>
    </submittedName>
</protein>
<comment type="caution">
    <text evidence="5">The sequence shown here is derived from an EMBL/GenBank/DDBJ whole genome shotgun (WGS) entry which is preliminary data.</text>
</comment>
<dbReference type="AlphaFoldDB" id="A0A437RHB4"/>
<accession>A0A437RHB4</accession>
<dbReference type="PRINTS" id="PR00081">
    <property type="entry name" value="GDHRDH"/>
</dbReference>
<dbReference type="OrthoDB" id="9794387at2"/>
<dbReference type="PANTHER" id="PTHR44085:SF2">
    <property type="entry name" value="SEPIAPTERIN REDUCTASE"/>
    <property type="match status" value="1"/>
</dbReference>
<dbReference type="InterPro" id="IPR036291">
    <property type="entry name" value="NAD(P)-bd_dom_sf"/>
</dbReference>
<evidence type="ECO:0000313" key="6">
    <source>
        <dbReference type="Proteomes" id="UP000285575"/>
    </source>
</evidence>
<dbReference type="GO" id="GO:0004757">
    <property type="term" value="F:sepiapterin reductase (NADP+) activity"/>
    <property type="evidence" value="ECO:0007669"/>
    <property type="project" value="TreeGrafter"/>
</dbReference>
<dbReference type="PROSITE" id="PS00061">
    <property type="entry name" value="ADH_SHORT"/>
    <property type="match status" value="1"/>
</dbReference>
<dbReference type="Gene3D" id="3.40.50.720">
    <property type="entry name" value="NAD(P)-binding Rossmann-like Domain"/>
    <property type="match status" value="1"/>
</dbReference>
<dbReference type="GO" id="GO:0006729">
    <property type="term" value="P:tetrahydrobiopterin biosynthetic process"/>
    <property type="evidence" value="ECO:0007669"/>
    <property type="project" value="TreeGrafter"/>
</dbReference>
<dbReference type="GO" id="GO:0005737">
    <property type="term" value="C:cytoplasm"/>
    <property type="evidence" value="ECO:0007669"/>
    <property type="project" value="UniProtKB-SubCell"/>
</dbReference>
<dbReference type="EMBL" id="SACR01000003">
    <property type="protein sequence ID" value="RVU46153.1"/>
    <property type="molecule type" value="Genomic_DNA"/>
</dbReference>
<organism evidence="5 6">
    <name type="scientific">Rubrivivax rivuli</name>
    <dbReference type="NCBI Taxonomy" id="1862385"/>
    <lineage>
        <taxon>Bacteria</taxon>
        <taxon>Pseudomonadati</taxon>
        <taxon>Pseudomonadota</taxon>
        <taxon>Betaproteobacteria</taxon>
        <taxon>Burkholderiales</taxon>
        <taxon>Sphaerotilaceae</taxon>
        <taxon>Rubrivivax</taxon>
    </lineage>
</organism>
<keyword evidence="2" id="KW-0963">Cytoplasm</keyword>
<dbReference type="SUPFAM" id="SSF51735">
    <property type="entry name" value="NAD(P)-binding Rossmann-fold domains"/>
    <property type="match status" value="1"/>
</dbReference>
<dbReference type="InterPro" id="IPR051721">
    <property type="entry name" value="Biopterin_syn/organic_redct"/>
</dbReference>
<name>A0A437RHB4_9BURK</name>